<evidence type="ECO:0000256" key="5">
    <source>
        <dbReference type="ARBA" id="ARBA00022692"/>
    </source>
</evidence>
<evidence type="ECO:0000256" key="7">
    <source>
        <dbReference type="ARBA" id="ARBA00023136"/>
    </source>
</evidence>
<reference evidence="11 12" key="1">
    <citation type="submission" date="2016-10" db="EMBL/GenBank/DDBJ databases">
        <authorList>
            <person name="de Groot N.N."/>
        </authorList>
    </citation>
    <scope>NUCLEOTIDE SEQUENCE [LARGE SCALE GENOMIC DNA]</scope>
    <source>
        <strain evidence="11 12">CGMCC 1.6133</strain>
    </source>
</reference>
<accession>A0A1G8XH21</accession>
<dbReference type="Gene3D" id="3.40.50.11690">
    <property type="entry name" value="Cell division protein FtsQ/DivIB"/>
    <property type="match status" value="1"/>
</dbReference>
<dbReference type="GO" id="GO:0043093">
    <property type="term" value="P:FtsZ-dependent cytokinesis"/>
    <property type="evidence" value="ECO:0007669"/>
    <property type="project" value="UniProtKB-UniRule"/>
</dbReference>
<evidence type="ECO:0000256" key="6">
    <source>
        <dbReference type="ARBA" id="ARBA00022989"/>
    </source>
</evidence>
<dbReference type="GO" id="GO:0032153">
    <property type="term" value="C:cell division site"/>
    <property type="evidence" value="ECO:0007669"/>
    <property type="project" value="UniProtKB-UniRule"/>
</dbReference>
<evidence type="ECO:0000256" key="4">
    <source>
        <dbReference type="ARBA" id="ARBA00022618"/>
    </source>
</evidence>
<keyword evidence="5 9" id="KW-0812">Transmembrane</keyword>
<keyword evidence="4 9" id="KW-0132">Cell division</keyword>
<dbReference type="Pfam" id="PF03799">
    <property type="entry name" value="FtsQ_DivIB_C"/>
    <property type="match status" value="1"/>
</dbReference>
<name>A0A1G8XH21_9GAMM</name>
<keyword evidence="6 9" id="KW-1133">Transmembrane helix</keyword>
<dbReference type="Proteomes" id="UP000198525">
    <property type="component" value="Unassembled WGS sequence"/>
</dbReference>
<dbReference type="HAMAP" id="MF_00911">
    <property type="entry name" value="FtsQ_subfam"/>
    <property type="match status" value="1"/>
</dbReference>
<dbReference type="PANTHER" id="PTHR35851">
    <property type="entry name" value="CELL DIVISION PROTEIN FTSQ"/>
    <property type="match status" value="1"/>
</dbReference>
<comment type="subcellular location">
    <subcellularLocation>
        <location evidence="9">Cell inner membrane</location>
        <topology evidence="9">Single-pass type II membrane protein</topology>
    </subcellularLocation>
    <subcellularLocation>
        <location evidence="1">Membrane</location>
    </subcellularLocation>
    <text evidence="9">Localizes to the division septum.</text>
</comment>
<comment type="similarity">
    <text evidence="9">Belongs to the FtsQ/DivIB family. FtsQ subfamily.</text>
</comment>
<evidence type="ECO:0000256" key="2">
    <source>
        <dbReference type="ARBA" id="ARBA00022475"/>
    </source>
</evidence>
<dbReference type="InterPro" id="IPR013685">
    <property type="entry name" value="POTRA_FtsQ_type"/>
</dbReference>
<evidence type="ECO:0000313" key="12">
    <source>
        <dbReference type="Proteomes" id="UP000198525"/>
    </source>
</evidence>
<keyword evidence="7 9" id="KW-0472">Membrane</keyword>
<proteinExistence type="inferred from homology"/>
<feature type="domain" description="POTRA" evidence="10">
    <location>
        <begin position="30"/>
        <end position="100"/>
    </location>
</feature>
<evidence type="ECO:0000256" key="8">
    <source>
        <dbReference type="ARBA" id="ARBA00023306"/>
    </source>
</evidence>
<keyword evidence="2 9" id="KW-1003">Cell membrane</keyword>
<dbReference type="OrthoDB" id="9790370at2"/>
<gene>
    <name evidence="9" type="primary">ftsQ</name>
    <name evidence="11" type="ORF">SAMN04487954_10938</name>
</gene>
<sequence length="243" mass="27670">MRLRGSLLGVVLLLLVLGAGGRALWLWLDRPIERVSIRGELTHVTADYLRRQLAPLVDDRTWLSISLPELRRQAREIGWLAEVRVSREWPYGLAFELVEQQPVARWNDDLLLNPQGEPFDPEPVVPAADLPDLAGPSGSSAEVLAYHERLSGRFSELGLSISQLRLEERGAWRLQLDDRIWVMLGRNDRDARLGRLAAAWRRQLGSAMSQIRYIDLRYPNGVAVAWHGETDSDRAMLPSRERE</sequence>
<evidence type="ECO:0000256" key="9">
    <source>
        <dbReference type="HAMAP-Rule" id="MF_00911"/>
    </source>
</evidence>
<dbReference type="AlphaFoldDB" id="A0A1G8XH21"/>
<organism evidence="11 12">
    <name type="scientific">Billgrantia gudaonensis</name>
    <dbReference type="NCBI Taxonomy" id="376427"/>
    <lineage>
        <taxon>Bacteria</taxon>
        <taxon>Pseudomonadati</taxon>
        <taxon>Pseudomonadota</taxon>
        <taxon>Gammaproteobacteria</taxon>
        <taxon>Oceanospirillales</taxon>
        <taxon>Halomonadaceae</taxon>
        <taxon>Billgrantia</taxon>
    </lineage>
</organism>
<evidence type="ECO:0000256" key="3">
    <source>
        <dbReference type="ARBA" id="ARBA00022519"/>
    </source>
</evidence>
<keyword evidence="12" id="KW-1185">Reference proteome</keyword>
<dbReference type="Pfam" id="PF08478">
    <property type="entry name" value="POTRA_1"/>
    <property type="match status" value="1"/>
</dbReference>
<keyword evidence="8 9" id="KW-0131">Cell cycle</keyword>
<comment type="subunit">
    <text evidence="9">Part of a complex composed of FtsB, FtsL and FtsQ.</text>
</comment>
<dbReference type="Gene3D" id="3.10.20.310">
    <property type="entry name" value="membrane protein fhac"/>
    <property type="match status" value="1"/>
</dbReference>
<dbReference type="RefSeq" id="WP_089686345.1">
    <property type="nucleotide sequence ID" value="NZ_FNES01000009.1"/>
</dbReference>
<evidence type="ECO:0000313" key="11">
    <source>
        <dbReference type="EMBL" id="SDJ89852.1"/>
    </source>
</evidence>
<evidence type="ECO:0000259" key="10">
    <source>
        <dbReference type="PROSITE" id="PS51779"/>
    </source>
</evidence>
<dbReference type="GO" id="GO:0005886">
    <property type="term" value="C:plasma membrane"/>
    <property type="evidence" value="ECO:0007669"/>
    <property type="project" value="UniProtKB-SubCell"/>
</dbReference>
<dbReference type="InterPro" id="IPR005548">
    <property type="entry name" value="Cell_div_FtsQ/DivIB_C"/>
</dbReference>
<protein>
    <recommendedName>
        <fullName evidence="9">Cell division protein FtsQ</fullName>
    </recommendedName>
</protein>
<dbReference type="PANTHER" id="PTHR35851:SF1">
    <property type="entry name" value="CELL DIVISION PROTEIN FTSQ"/>
    <property type="match status" value="1"/>
</dbReference>
<keyword evidence="3 9" id="KW-0997">Cell inner membrane</keyword>
<dbReference type="GO" id="GO:0090529">
    <property type="term" value="P:cell septum assembly"/>
    <property type="evidence" value="ECO:0007669"/>
    <property type="project" value="InterPro"/>
</dbReference>
<dbReference type="InterPro" id="IPR045335">
    <property type="entry name" value="FtsQ_C_sf"/>
</dbReference>
<evidence type="ECO:0000256" key="1">
    <source>
        <dbReference type="ARBA" id="ARBA00004370"/>
    </source>
</evidence>
<dbReference type="InterPro" id="IPR034746">
    <property type="entry name" value="POTRA"/>
</dbReference>
<comment type="function">
    <text evidence="9">Essential cell division protein. May link together the upstream cell division proteins, which are predominantly cytoplasmic, with the downstream cell division proteins, which are predominantly periplasmic. May control correct divisome assembly.</text>
</comment>
<dbReference type="STRING" id="376427.SAMN04487954_10938"/>
<dbReference type="PROSITE" id="PS51779">
    <property type="entry name" value="POTRA"/>
    <property type="match status" value="1"/>
</dbReference>
<dbReference type="InterPro" id="IPR026579">
    <property type="entry name" value="FtsQ"/>
</dbReference>
<dbReference type="EMBL" id="FNES01000009">
    <property type="protein sequence ID" value="SDJ89852.1"/>
    <property type="molecule type" value="Genomic_DNA"/>
</dbReference>